<evidence type="ECO:0000313" key="3">
    <source>
        <dbReference type="EMBL" id="GAA5500660.1"/>
    </source>
</evidence>
<feature type="transmembrane region" description="Helical" evidence="2">
    <location>
        <begin position="76"/>
        <end position="99"/>
    </location>
</feature>
<feature type="compositionally biased region" description="Basic and acidic residues" evidence="1">
    <location>
        <begin position="215"/>
        <end position="224"/>
    </location>
</feature>
<protein>
    <recommendedName>
        <fullName evidence="5">Phage holin family protein</fullName>
    </recommendedName>
</protein>
<keyword evidence="2" id="KW-0472">Membrane</keyword>
<dbReference type="RefSeq" id="WP_353540642.1">
    <property type="nucleotide sequence ID" value="NZ_BAABRN010000003.1"/>
</dbReference>
<evidence type="ECO:0000313" key="4">
    <source>
        <dbReference type="Proteomes" id="UP001458946"/>
    </source>
</evidence>
<feature type="region of interest" description="Disordered" evidence="1">
    <location>
        <begin position="205"/>
        <end position="224"/>
    </location>
</feature>
<comment type="caution">
    <text evidence="3">The sequence shown here is derived from an EMBL/GenBank/DDBJ whole genome shotgun (WGS) entry which is preliminary data.</text>
</comment>
<dbReference type="InterPro" id="IPR009937">
    <property type="entry name" value="Phage_holin_3_6"/>
</dbReference>
<accession>A0ABP9V911</accession>
<proteinExistence type="predicted"/>
<gene>
    <name evidence="3" type="ORF">Dxin01_00384</name>
</gene>
<feature type="region of interest" description="Disordered" evidence="1">
    <location>
        <begin position="107"/>
        <end position="127"/>
    </location>
</feature>
<reference evidence="3 4" key="1">
    <citation type="submission" date="2024-02" db="EMBL/GenBank/DDBJ databases">
        <title>Deinococcus xinjiangensis NBRC 107630.</title>
        <authorList>
            <person name="Ichikawa N."/>
            <person name="Katano-Makiyama Y."/>
            <person name="Hidaka K."/>
        </authorList>
    </citation>
    <scope>NUCLEOTIDE SEQUENCE [LARGE SCALE GENOMIC DNA]</scope>
    <source>
        <strain evidence="3 4">NBRC 107630</strain>
    </source>
</reference>
<dbReference type="EMBL" id="BAABRN010000003">
    <property type="protein sequence ID" value="GAA5500660.1"/>
    <property type="molecule type" value="Genomic_DNA"/>
</dbReference>
<evidence type="ECO:0008006" key="5">
    <source>
        <dbReference type="Google" id="ProtNLM"/>
    </source>
</evidence>
<sequence length="224" mass="22969">MEEKKSMGGALVDVFDAGVVLVKSEINGVTKKVTEVAKAKGIGAVLLLGSVGPLLMGLVFLILFVFYGLMRLGLGAWAAALLIALLSFVLAGALVLLGLQKLSAEVDTTSPRRPVGPNELEPSASAGSVSAPYAGAAAPVAQGAAEADGYAKVRVEGGSTTVPVYESKPSGEAQAYGSGLNKQVAGHGHDHDPNLQNPVVIKNAPGITVSTDPTFRQDMKKEGY</sequence>
<keyword evidence="2" id="KW-0812">Transmembrane</keyword>
<evidence type="ECO:0000256" key="2">
    <source>
        <dbReference type="SAM" id="Phobius"/>
    </source>
</evidence>
<dbReference type="Proteomes" id="UP001458946">
    <property type="component" value="Unassembled WGS sequence"/>
</dbReference>
<evidence type="ECO:0000256" key="1">
    <source>
        <dbReference type="SAM" id="MobiDB-lite"/>
    </source>
</evidence>
<name>A0ABP9V911_9DEIO</name>
<keyword evidence="4" id="KW-1185">Reference proteome</keyword>
<dbReference type="Pfam" id="PF07332">
    <property type="entry name" value="Phage_holin_3_6"/>
    <property type="match status" value="1"/>
</dbReference>
<feature type="transmembrane region" description="Helical" evidence="2">
    <location>
        <begin position="41"/>
        <end position="70"/>
    </location>
</feature>
<keyword evidence="2" id="KW-1133">Transmembrane helix</keyword>
<organism evidence="3 4">
    <name type="scientific">Deinococcus xinjiangensis</name>
    <dbReference type="NCBI Taxonomy" id="457454"/>
    <lineage>
        <taxon>Bacteria</taxon>
        <taxon>Thermotogati</taxon>
        <taxon>Deinococcota</taxon>
        <taxon>Deinococci</taxon>
        <taxon>Deinococcales</taxon>
        <taxon>Deinococcaceae</taxon>
        <taxon>Deinococcus</taxon>
    </lineage>
</organism>